<evidence type="ECO:0000313" key="2">
    <source>
        <dbReference type="EMBL" id="ACK69677.1"/>
    </source>
</evidence>
<dbReference type="GO" id="GO:0000932">
    <property type="term" value="C:P-body"/>
    <property type="evidence" value="ECO:0007669"/>
    <property type="project" value="TreeGrafter"/>
</dbReference>
<dbReference type="InterPro" id="IPR057324">
    <property type="entry name" value="WH_RNase_II"/>
</dbReference>
<name>B7K7A9_GLOC7</name>
<dbReference type="Gene3D" id="1.10.10.10">
    <property type="entry name" value="Winged helix-like DNA-binding domain superfamily/Winged helix DNA-binding domain"/>
    <property type="match status" value="1"/>
</dbReference>
<dbReference type="InterPro" id="IPR056404">
    <property type="entry name" value="HTH_RNase_II"/>
</dbReference>
<sequence>MEKGTLSKGKLIEFRLQGDRRLAVVDRPEGKKDWIVIDEGGQAHKIRPQRVEFEVSGGPYTHQDIPNFLKQVQPLVDPSSLEIAWELLVEDGTPVTPEEMALLLFSESSPVLSYAAHSLLCEDKIYFKNKGESYEPRSANQVQEIKHQLEVEQQRQREKEGFYARVQKALENEPIDWLDSDRPRLEALEKLVLQPEQKNQAAQDLLSSLGRSTTPEAALELLIELGWWSPHENLFLRRSSYPVQFSKRVLEVAKHCLESPPPDPDVVRLDLTHLKIYTIDDESTKEIDDGLSVEQLENGTTRLWIHIADPSRLVSPGDELDLEARKRSTSLYLPTGMISMFPPELATGPMSLVQGQICPALSFGVILKEDGSVEDYIIHASLVKPTYRLTYDDVDEILQLDIKAEPEVKILADSAARRLEWRKSQGSINISMPEAVIKVKENDEIIIELLETSRSRQLVAEMMILAGEVAGHYCQHHELPVPFRGQPQPELPPEEELIVLPAGPVRSCALRRCMPRSELGTSPSRHASLGLDVYTQVTSPIRRYTDLLTHFQLKAHLRGDPLPFSGDQMQEILFSVATSASEATSVERQTNRYWGLEFLRRNGNQTWYAILLRWLREEENLGLILLEELGLELPHRFERPLALGERFAVQVTRSDPHRDEIRFREMLSHEIQSAIS</sequence>
<dbReference type="InterPro" id="IPR056403">
    <property type="entry name" value="RNase_II_barrel"/>
</dbReference>
<dbReference type="SUPFAM" id="SSF50249">
    <property type="entry name" value="Nucleic acid-binding proteins"/>
    <property type="match status" value="1"/>
</dbReference>
<dbReference type="Pfam" id="PF25255">
    <property type="entry name" value="WHD_RNase_II"/>
    <property type="match status" value="1"/>
</dbReference>
<dbReference type="SMART" id="SM00955">
    <property type="entry name" value="RNB"/>
    <property type="match status" value="1"/>
</dbReference>
<dbReference type="Proteomes" id="UP000002384">
    <property type="component" value="Chromosome"/>
</dbReference>
<dbReference type="PANTHER" id="PTHR23355">
    <property type="entry name" value="RIBONUCLEASE"/>
    <property type="match status" value="1"/>
</dbReference>
<dbReference type="InterPro" id="IPR001900">
    <property type="entry name" value="RNase_II/R"/>
</dbReference>
<dbReference type="InterPro" id="IPR012340">
    <property type="entry name" value="NA-bd_OB-fold"/>
</dbReference>
<dbReference type="InterPro" id="IPR036388">
    <property type="entry name" value="WH-like_DNA-bd_sf"/>
</dbReference>
<reference evidence="3" key="1">
    <citation type="journal article" date="2011" name="MBio">
        <title>Novel metabolic attributes of the genus Cyanothece, comprising a group of unicellular nitrogen-fixing Cyanobacteria.</title>
        <authorList>
            <person name="Bandyopadhyay A."/>
            <person name="Elvitigala T."/>
            <person name="Welsh E."/>
            <person name="Stockel J."/>
            <person name="Liberton M."/>
            <person name="Min H."/>
            <person name="Sherman L.A."/>
            <person name="Pakrasi H.B."/>
        </authorList>
    </citation>
    <scope>NUCLEOTIDE SEQUENCE [LARGE SCALE GENOMIC DNA]</scope>
    <source>
        <strain evidence="3">PCC 7424</strain>
    </source>
</reference>
<gene>
    <name evidence="2" type="ordered locus">PCC7424_1229</name>
</gene>
<dbReference type="InterPro" id="IPR050180">
    <property type="entry name" value="RNR_Ribonuclease"/>
</dbReference>
<feature type="domain" description="RNB" evidence="1">
    <location>
        <begin position="268"/>
        <end position="559"/>
    </location>
</feature>
<dbReference type="EC" id="3.1.13.1" evidence="2"/>
<dbReference type="KEGG" id="cyc:PCC7424_1229"/>
<accession>B7K7A9</accession>
<dbReference type="Pfam" id="PF23161">
    <property type="entry name" value="HTH_RNase_II"/>
    <property type="match status" value="1"/>
</dbReference>
<dbReference type="STRING" id="65393.PCC7424_1229"/>
<protein>
    <submittedName>
        <fullName evidence="2">Exoribonuclease II</fullName>
        <ecNumber evidence="2">3.1.13.1</ecNumber>
    </submittedName>
</protein>
<dbReference type="GO" id="GO:0006402">
    <property type="term" value="P:mRNA catabolic process"/>
    <property type="evidence" value="ECO:0007669"/>
    <property type="project" value="TreeGrafter"/>
</dbReference>
<organism evidence="2 3">
    <name type="scientific">Gloeothece citriformis (strain PCC 7424)</name>
    <name type="common">Cyanothece sp. (strain PCC 7424)</name>
    <dbReference type="NCBI Taxonomy" id="65393"/>
    <lineage>
        <taxon>Bacteria</taxon>
        <taxon>Bacillati</taxon>
        <taxon>Cyanobacteriota</taxon>
        <taxon>Cyanophyceae</taxon>
        <taxon>Oscillatoriophycideae</taxon>
        <taxon>Chroococcales</taxon>
        <taxon>Aphanothecaceae</taxon>
        <taxon>Gloeothece</taxon>
        <taxon>Gloeothece citriformis</taxon>
    </lineage>
</organism>
<evidence type="ECO:0000313" key="3">
    <source>
        <dbReference type="Proteomes" id="UP000002384"/>
    </source>
</evidence>
<evidence type="ECO:0000259" key="1">
    <source>
        <dbReference type="SMART" id="SM00955"/>
    </source>
</evidence>
<dbReference type="PANTHER" id="PTHR23355:SF42">
    <property type="entry name" value="RIBONUCLEASE II, CHLOROPLASTIC_MITOCHONDRIAL"/>
    <property type="match status" value="1"/>
</dbReference>
<keyword evidence="3" id="KW-1185">Reference proteome</keyword>
<dbReference type="GO" id="GO:0003723">
    <property type="term" value="F:RNA binding"/>
    <property type="evidence" value="ECO:0007669"/>
    <property type="project" value="InterPro"/>
</dbReference>
<dbReference type="HOGENOM" id="CLU_015903_1_0_3"/>
<proteinExistence type="predicted"/>
<dbReference type="OrthoDB" id="9764149at2"/>
<dbReference type="RefSeq" id="WP_012598623.1">
    <property type="nucleotide sequence ID" value="NC_011729.1"/>
</dbReference>
<dbReference type="AlphaFoldDB" id="B7K7A9"/>
<dbReference type="GO" id="GO:0008859">
    <property type="term" value="F:exoribonuclease II activity"/>
    <property type="evidence" value="ECO:0007669"/>
    <property type="project" value="UniProtKB-EC"/>
</dbReference>
<dbReference type="eggNOG" id="COG0557">
    <property type="taxonomic scope" value="Bacteria"/>
</dbReference>
<keyword evidence="2" id="KW-0378">Hydrolase</keyword>
<dbReference type="Pfam" id="PF23163">
    <property type="entry name" value="CSD_RNase_II"/>
    <property type="match status" value="1"/>
</dbReference>
<dbReference type="EMBL" id="CP001291">
    <property type="protein sequence ID" value="ACK69677.1"/>
    <property type="molecule type" value="Genomic_DNA"/>
</dbReference>
<dbReference type="Pfam" id="PF00773">
    <property type="entry name" value="RNB"/>
    <property type="match status" value="1"/>
</dbReference>